<evidence type="ECO:0000256" key="4">
    <source>
        <dbReference type="RuleBase" id="RU004440"/>
    </source>
</evidence>
<dbReference type="Gene3D" id="1.10.530.10">
    <property type="match status" value="1"/>
</dbReference>
<keyword evidence="2" id="KW-0929">Antimicrobial</keyword>
<comment type="caution">
    <text evidence="7">The sequence shown here is derived from an EMBL/GenBank/DDBJ whole genome shotgun (WGS) entry which is preliminary data.</text>
</comment>
<evidence type="ECO:0000313" key="8">
    <source>
        <dbReference type="Proteomes" id="UP001591681"/>
    </source>
</evidence>
<keyword evidence="6" id="KW-0732">Signal</keyword>
<evidence type="ECO:0000256" key="5">
    <source>
        <dbReference type="SAM" id="MobiDB-lite"/>
    </source>
</evidence>
<keyword evidence="2" id="KW-0081">Bacteriolytic enzyme</keyword>
<dbReference type="AlphaFoldDB" id="A0ABD1JHD5"/>
<dbReference type="EC" id="3.2.1.17" evidence="1"/>
<organism evidence="7 8">
    <name type="scientific">Coilia grayii</name>
    <name type="common">Gray's grenadier anchovy</name>
    <dbReference type="NCBI Taxonomy" id="363190"/>
    <lineage>
        <taxon>Eukaryota</taxon>
        <taxon>Metazoa</taxon>
        <taxon>Chordata</taxon>
        <taxon>Craniata</taxon>
        <taxon>Vertebrata</taxon>
        <taxon>Euteleostomi</taxon>
        <taxon>Actinopterygii</taxon>
        <taxon>Neopterygii</taxon>
        <taxon>Teleostei</taxon>
        <taxon>Clupei</taxon>
        <taxon>Clupeiformes</taxon>
        <taxon>Clupeoidei</taxon>
        <taxon>Engraulidae</taxon>
        <taxon>Coilinae</taxon>
        <taxon>Coilia</taxon>
    </lineage>
</organism>
<sequence length="214" mass="23513">MRVMLAKLAVLAMVASISDGVVLSKCDVRDHFEALLKKLPNDSNPTLLFNVEKMIAIATCHVELASGFNTSAVKQLTVPSDFNGGPGHRRKRSSSEEDSNSSEKKDRPKGGRSKPTRRPVPPKDVWTLYGIFQLPDRVMCDSGLVPSLNICQTNCSNFLDDDVDDDIACVEQIIAKVMAGQQGEAKLLLKKVHSLVFQKECLAVKYDNYFAGCP</sequence>
<dbReference type="InterPro" id="IPR001916">
    <property type="entry name" value="Glyco_hydro_22"/>
</dbReference>
<evidence type="ECO:0000313" key="7">
    <source>
        <dbReference type="EMBL" id="KAL2086572.1"/>
    </source>
</evidence>
<evidence type="ECO:0000256" key="3">
    <source>
        <dbReference type="ARBA" id="ARBA00023157"/>
    </source>
</evidence>
<keyword evidence="8" id="KW-1185">Reference proteome</keyword>
<dbReference type="PRINTS" id="PR00135">
    <property type="entry name" value="LYZLACT"/>
</dbReference>
<dbReference type="EMBL" id="JBHFQA010000015">
    <property type="protein sequence ID" value="KAL2086572.1"/>
    <property type="molecule type" value="Genomic_DNA"/>
</dbReference>
<accession>A0ABD1JHD5</accession>
<dbReference type="GO" id="GO:0003796">
    <property type="term" value="F:lysozyme activity"/>
    <property type="evidence" value="ECO:0007669"/>
    <property type="project" value="UniProtKB-EC"/>
</dbReference>
<feature type="signal peptide" evidence="6">
    <location>
        <begin position="1"/>
        <end position="20"/>
    </location>
</feature>
<protein>
    <recommendedName>
        <fullName evidence="1">lysozyme</fullName>
        <ecNumber evidence="1">3.2.1.17</ecNumber>
    </recommendedName>
</protein>
<dbReference type="GO" id="GO:0042742">
    <property type="term" value="P:defense response to bacterium"/>
    <property type="evidence" value="ECO:0007669"/>
    <property type="project" value="UniProtKB-KW"/>
</dbReference>
<keyword evidence="3" id="KW-1015">Disulfide bond</keyword>
<dbReference type="PANTHER" id="PTHR11407">
    <property type="entry name" value="LYSOZYME C"/>
    <property type="match status" value="1"/>
</dbReference>
<name>A0ABD1JHD5_9TELE</name>
<evidence type="ECO:0000256" key="1">
    <source>
        <dbReference type="ARBA" id="ARBA00012732"/>
    </source>
</evidence>
<dbReference type="Proteomes" id="UP001591681">
    <property type="component" value="Unassembled WGS sequence"/>
</dbReference>
<feature type="region of interest" description="Disordered" evidence="5">
    <location>
        <begin position="79"/>
        <end position="121"/>
    </location>
</feature>
<dbReference type="GO" id="GO:0031640">
    <property type="term" value="P:killing of cells of another organism"/>
    <property type="evidence" value="ECO:0007669"/>
    <property type="project" value="UniProtKB-KW"/>
</dbReference>
<dbReference type="InterPro" id="IPR023346">
    <property type="entry name" value="Lysozyme-like_dom_sf"/>
</dbReference>
<dbReference type="Pfam" id="PF00062">
    <property type="entry name" value="Lys"/>
    <property type="match status" value="1"/>
</dbReference>
<dbReference type="SUPFAM" id="SSF53955">
    <property type="entry name" value="Lysozyme-like"/>
    <property type="match status" value="1"/>
</dbReference>
<evidence type="ECO:0000256" key="2">
    <source>
        <dbReference type="ARBA" id="ARBA00022638"/>
    </source>
</evidence>
<feature type="chain" id="PRO_5044812806" description="lysozyme" evidence="6">
    <location>
        <begin position="21"/>
        <end position="214"/>
    </location>
</feature>
<dbReference type="PANTHER" id="PTHR11407:SF63">
    <property type="entry name" value="LYSOZYME C"/>
    <property type="match status" value="1"/>
</dbReference>
<comment type="similarity">
    <text evidence="4">Belongs to the glycosyl hydrolase 22 family.</text>
</comment>
<dbReference type="PROSITE" id="PS51348">
    <property type="entry name" value="GLYCOSYL_HYDROL_F22_2"/>
    <property type="match status" value="1"/>
</dbReference>
<reference evidence="7 8" key="1">
    <citation type="submission" date="2024-09" db="EMBL/GenBank/DDBJ databases">
        <title>A chromosome-level genome assembly of Gray's grenadier anchovy, Coilia grayii.</title>
        <authorList>
            <person name="Fu Z."/>
        </authorList>
    </citation>
    <scope>NUCLEOTIDE SEQUENCE [LARGE SCALE GENOMIC DNA]</scope>
    <source>
        <strain evidence="7">G4</strain>
        <tissue evidence="7">Muscle</tissue>
    </source>
</reference>
<gene>
    <name evidence="7" type="ORF">ACEWY4_017631</name>
</gene>
<proteinExistence type="inferred from homology"/>
<evidence type="ECO:0000256" key="6">
    <source>
        <dbReference type="SAM" id="SignalP"/>
    </source>
</evidence>